<evidence type="ECO:0000313" key="4">
    <source>
        <dbReference type="Proteomes" id="UP000749559"/>
    </source>
</evidence>
<protein>
    <recommendedName>
        <fullName evidence="5">Trichohyalin-like</fullName>
    </recommendedName>
</protein>
<sequence>MGVQDFSAIFDILDPACRGYITLEQLKEFHETLHFTQISQDQVNAASRDIIGENGQGRVQKEYFSPMLQELTRRLSVESKAHWDFQALDHNGSHRIHLKDALVLFKMTHGDQFTMHTWKKFLASREHPEDDIYFDEIKIWLCNKPLGEPSSDREVLEAESEISNSKKQRDFKDYEHLKVLQDDDTSQAREARERDDYQTRTHRLARRKQNKWDKEGVEGLIYDDGMDYGEDIPRKIRNHVGVNDLLDALDMKYDGIRSHLFWQMVRSQMGETLWSSLSDSEQFDKYQQLKLKERQLRKENQLDNKVFNLYGASVMYPLTTRGLLGELEQEYAMMTTEMGNKYLELKGKGKSVNEIHQKMREEYSHLVQGPSPCSKILIELQDRQQAEKELLLGKLRSESSKKLTSSPQVEYCKLMCEQMLLEQETDLLGSATAVGLVERHQTYKSDRYEPDRDRQEVLARERLRVRKGRKQLKVSHTDGEIGKDKNAGLLDLQVDIVREISRKHLQEREVLINMLQGRDSTNVKAAARQLNKEQRENKLRFLRNQRNIWREGTPEYMATQRNNHMRTLQEGVGLYYENRFQELLTQNHNISEDNVNAVVLADLQQLQDKHFETSIIEMQSKNGKELIRVQKAERNMRIAEIYDNVAAVILGTFECTAEEKEYVKALEKKYDALREKLLLYALIAHYGDSWEQLSEEEKQRHVIKKKMEEKKLRQEARSDEMGRLLGQASKEMVGLRSLMGEERGEHTKRLQNIYEKEQHLLLHGQKLTDEDYHESSKGPFKAQNPLADLHNRLYYEQEALIEWLRTPEIKKMSERQRKIEIVRLNHQTLLAERAYLFDNAALTVGLSERVRDVFVKRHKQDQDRQYQLAYLRVEQRRKRIAMGLSHKKELDKHSRPPAGDFLQWEEACLLEMTKRHSEEIEACLNILQDEGFEELKELANGMTADERQKRLTELSGKHHWLDVEDYADREQALVILEEAAAIRVINKRETALQKHGKTASDYDITVELLVELQDEHDKQLANLINQLSKLTQDELETCRKDEMNKRRWEANENVVTVFTKYEGIAEDEEIVKALEEKYDSLRDKLLMEMLMKQMGDNEWNKLSEQERQRRLLQLKLLERKLRQEGRLDEIQRLFGDHMTNEEALKKLMGDNRAEYERKLKERLANRKWKEEQGLDPDAGEELLDEDDTEQGKSENIFAKLQGRFDDEKDALLARLRGMHDDLMDEKQRQAELARLLRDKRRAQQEGDFESAARLIGLAERQQTAAQESFRLRPVYPWQRLLLKNDRERQEALARKRLEALRRKRLEGRQTESGDVIPSTGSRSVLQESALRMLERKHSKERELLEKYISSTSTFEELKAEASLTSEEGRQEMLEKLHGTRQNLSPGQEGEHEQLLMKAAIIKLESRLRTLKKSSTGEVTSDEVAMSLLADLQEEQDKEAEKVMQSIPNKDDNEISRMIKDKMQALDGTPEAIGKNIAHVVFAAEHIKAGDTDMVEALEGKYDALRDKLLAEALMKQHGEAEWQRMSEQERQRKLVELKRKERQLRLEGKIDEAAALLGDALKDQETLDRLLGVSKEEQERQLKERLAKRKERQMKGMTKEEVDRLEEEELKQEEEKQKERRKNILLDLEYRFDKEKDELLKRLAGMGGELDAEKRRQMELARLRREQRKARHEENFDAAALVLGLASDRDKAEEQERQRQERLAKERLEARRKRLKETKTQEGDVPLPEDENDVIAMQEAVLKELERKHAEERDTLTEILHEEIGGKYHQEAKELDNEAKDERLVALLDTWTTKRQTGARFTQEQLDIFKMAAGIRFELKHRERSEAGLSCHDDDLQMAILADLQQQQDREMQNLMEGIGEKDAKTLKQLKLVHATSRKQEWHDNTAIVLLGETKRDAEYSNEETEIIKALEQKYDAMRDKLLAEALMKQFGEAEWGRMSEQERQRQLMKMKLEERRLRKEGKFDEAAALLSQLADNESELSKKLGDSQAEQERRLQERLKRRKELMAERKEKGLSTDDHVLDVILETEELEEEKSKRKNILEGLQHSFDDEKDALLAAMRGQDARLKDERQRQLELARLRRDKKQVQQEDDLFTAASIFNMAQQNEKTIESNMAKDRERQRMLARERLEARRRKKTLNVDSEMSKQQLEEKLKLEAAENELKDALTANNFEGEGAVALHEAVLAEVEVKHNAERDILIELIQAAQADVNTQNNASSLSELDLKMNLEKMRQERVKWRNKSRQTVMALNEETMTKEDKDLHIAKVAEQRSEQFKLLSKAMVYRLQVEKMNVQNKNPNMDIAKMADEISVGLLTDLQQNQSTENTALGKLLTDQDDSTLSKIKETQRKSRREGWMDNVTTTIFTITAEEDADPEGAVDQDKIEKELEKEFEQEKEELKKRQRRSGEEIDLEAELANLEAQQNARKKAMTEAMERQKALAREKLEARRRARDNKEFETDYATEMLKMVERQNSAILEGRSTEKGRQADIMQQRLQARRDARRKEAEQRLAEERAQREAEGVKPGSGSSERSSSSRGTPLPPGFGMRREKTALDVKMNEGDKEDEIKKLMQEQNVVQNKIGSEQSRQGEMLQKRLQQRQGKRNQEAANLLALGERQKTILEKTMKDERQRQITMVRERVARVKYERTMTTKGKRDPNAKTFEELVDSNELKDLSSDDKMERVAKMMQDKFKQEEQEVKQGKKTTNIIREEDETDGKTNMLQVPFIPKVMAPDSASDMDISDDEALQGATSHKKMDKKEKMEMLKRHPSSIGQSSETT</sequence>
<reference evidence="3" key="1">
    <citation type="submission" date="2022-03" db="EMBL/GenBank/DDBJ databases">
        <authorList>
            <person name="Martin C."/>
        </authorList>
    </citation>
    <scope>NUCLEOTIDE SEQUENCE</scope>
</reference>
<evidence type="ECO:0000256" key="2">
    <source>
        <dbReference type="SAM" id="MobiDB-lite"/>
    </source>
</evidence>
<feature type="compositionally biased region" description="Basic and acidic residues" evidence="2">
    <location>
        <begin position="2686"/>
        <end position="2696"/>
    </location>
</feature>
<feature type="compositionally biased region" description="Basic and acidic residues" evidence="2">
    <location>
        <begin position="2752"/>
        <end position="2761"/>
    </location>
</feature>
<feature type="region of interest" description="Disordered" evidence="2">
    <location>
        <begin position="2470"/>
        <end position="2548"/>
    </location>
</feature>
<gene>
    <name evidence="3" type="ORF">OFUS_LOCUS10355</name>
</gene>
<proteinExistence type="predicted"/>
<evidence type="ECO:0008006" key="5">
    <source>
        <dbReference type="Google" id="ProtNLM"/>
    </source>
</evidence>
<comment type="caution">
    <text evidence="3">The sequence shown here is derived from an EMBL/GenBank/DDBJ whole genome shotgun (WGS) entry which is preliminary data.</text>
</comment>
<feature type="compositionally biased region" description="Basic and acidic residues" evidence="2">
    <location>
        <begin position="1593"/>
        <end position="1602"/>
    </location>
</feature>
<feature type="coiled-coil region" evidence="1">
    <location>
        <begin position="1689"/>
        <end position="1762"/>
    </location>
</feature>
<feature type="region of interest" description="Disordered" evidence="2">
    <location>
        <begin position="2686"/>
        <end position="2774"/>
    </location>
</feature>
<feature type="compositionally biased region" description="Basic and acidic residues" evidence="2">
    <location>
        <begin position="2426"/>
        <end position="2455"/>
    </location>
</feature>
<dbReference type="SUPFAM" id="SSF47473">
    <property type="entry name" value="EF-hand"/>
    <property type="match status" value="1"/>
</dbReference>
<feature type="region of interest" description="Disordered" evidence="2">
    <location>
        <begin position="1170"/>
        <end position="1190"/>
    </location>
</feature>
<feature type="compositionally biased region" description="Basic and acidic residues" evidence="2">
    <location>
        <begin position="2494"/>
        <end position="2518"/>
    </location>
</feature>
<evidence type="ECO:0000313" key="3">
    <source>
        <dbReference type="EMBL" id="CAH1784103.1"/>
    </source>
</evidence>
<feature type="region of interest" description="Disordered" evidence="2">
    <location>
        <begin position="183"/>
        <end position="202"/>
    </location>
</feature>
<feature type="region of interest" description="Disordered" evidence="2">
    <location>
        <begin position="2419"/>
        <end position="2457"/>
    </location>
</feature>
<dbReference type="EMBL" id="CAIIXF020000005">
    <property type="protein sequence ID" value="CAH1784103.1"/>
    <property type="molecule type" value="Genomic_DNA"/>
</dbReference>
<dbReference type="InterPro" id="IPR011992">
    <property type="entry name" value="EF-hand-dom_pair"/>
</dbReference>
<feature type="region of interest" description="Disordered" evidence="2">
    <location>
        <begin position="2576"/>
        <end position="2601"/>
    </location>
</feature>
<feature type="coiled-coil region" evidence="1">
    <location>
        <begin position="656"/>
        <end position="713"/>
    </location>
</feature>
<accession>A0A8S4NRB9</accession>
<keyword evidence="1" id="KW-0175">Coiled coil</keyword>
<feature type="compositionally biased region" description="Low complexity" evidence="2">
    <location>
        <begin position="2522"/>
        <end position="2534"/>
    </location>
</feature>
<organism evidence="3 4">
    <name type="scientific">Owenia fusiformis</name>
    <name type="common">Polychaete worm</name>
    <dbReference type="NCBI Taxonomy" id="6347"/>
    <lineage>
        <taxon>Eukaryota</taxon>
        <taxon>Metazoa</taxon>
        <taxon>Spiralia</taxon>
        <taxon>Lophotrochozoa</taxon>
        <taxon>Annelida</taxon>
        <taxon>Polychaeta</taxon>
        <taxon>Sedentaria</taxon>
        <taxon>Canalipalpata</taxon>
        <taxon>Sabellida</taxon>
        <taxon>Oweniida</taxon>
        <taxon>Oweniidae</taxon>
        <taxon>Owenia</taxon>
    </lineage>
</organism>
<dbReference type="Proteomes" id="UP000749559">
    <property type="component" value="Unassembled WGS sequence"/>
</dbReference>
<evidence type="ECO:0000256" key="1">
    <source>
        <dbReference type="SAM" id="Coils"/>
    </source>
</evidence>
<feature type="compositionally biased region" description="Acidic residues" evidence="2">
    <location>
        <begin position="1603"/>
        <end position="1612"/>
    </location>
</feature>
<feature type="compositionally biased region" description="Basic and acidic residues" evidence="2">
    <location>
        <begin position="183"/>
        <end position="199"/>
    </location>
</feature>
<dbReference type="OrthoDB" id="10072101at2759"/>
<feature type="region of interest" description="Disordered" evidence="2">
    <location>
        <begin position="1587"/>
        <end position="1617"/>
    </location>
</feature>
<keyword evidence="4" id="KW-1185">Reference proteome</keyword>
<name>A0A8S4NRB9_OWEFU</name>
<feature type="compositionally biased region" description="Acidic residues" evidence="2">
    <location>
        <begin position="1173"/>
        <end position="1188"/>
    </location>
</feature>